<dbReference type="SMART" id="SM00382">
    <property type="entry name" value="AAA"/>
    <property type="match status" value="2"/>
</dbReference>
<dbReference type="InterPro" id="IPR032524">
    <property type="entry name" value="ABC_tran_C"/>
</dbReference>
<dbReference type="PANTHER" id="PTHR42855:SF1">
    <property type="entry name" value="ABC TRANSPORTER DOMAIN-CONTAINING PROTEIN"/>
    <property type="match status" value="1"/>
</dbReference>
<dbReference type="PANTHER" id="PTHR42855">
    <property type="entry name" value="ABC TRANSPORTER ATP-BINDING SUBUNIT"/>
    <property type="match status" value="1"/>
</dbReference>
<evidence type="ECO:0000313" key="6">
    <source>
        <dbReference type="Proteomes" id="UP000509414"/>
    </source>
</evidence>
<feature type="coiled-coil region" evidence="3">
    <location>
        <begin position="579"/>
        <end position="631"/>
    </location>
</feature>
<dbReference type="Pfam" id="PF12848">
    <property type="entry name" value="ABC_tran_Xtn"/>
    <property type="match status" value="1"/>
</dbReference>
<feature type="domain" description="ABC transporter" evidence="4">
    <location>
        <begin position="4"/>
        <end position="256"/>
    </location>
</feature>
<dbReference type="InterPro" id="IPR051309">
    <property type="entry name" value="ABCF_ATPase"/>
</dbReference>
<evidence type="ECO:0000256" key="2">
    <source>
        <dbReference type="ARBA" id="ARBA00022840"/>
    </source>
</evidence>
<dbReference type="InterPro" id="IPR017871">
    <property type="entry name" value="ABC_transporter-like_CS"/>
</dbReference>
<protein>
    <submittedName>
        <fullName evidence="5">ABC transporter, ATP-binding protein</fullName>
    </submittedName>
</protein>
<evidence type="ECO:0000256" key="3">
    <source>
        <dbReference type="SAM" id="Coils"/>
    </source>
</evidence>
<dbReference type="Pfam" id="PF16326">
    <property type="entry name" value="ABC_tran_CTD"/>
    <property type="match status" value="1"/>
</dbReference>
<sequence>MALIDLIDVSKRFNENIVLDNVNFSLAPKERIAIIGKNGGGKSTLMKLLCAQYLPDSGRVITQNNISVQMLAQTPHFDDALSVRGALKHELKEIYDARNEYEDLLLKISKNSQDKELLARQEKLHKFIESKDGWNIENKVERVLDSFALREYENKLMCSLSGGEIRRVALGALILKKPDVLLLDEPTNHLDVYMVRFLEDLLLSSSQTIVFISHDRYFIDNLATRSVEIENGKLSNFDGGYANYLVKKEQILQSIAKSQETLLKQLKAEEEWLRRGVRGRLKRNEGRKERIMQMRQSAKTNPGIIARVKLELQRATKSFSQGGINQNRKKMLFECKKISKSMDNKLLFSDFSARVLQGERIGIVGPNGSGKSTLLKILLGQLQPDSGQIIRGDVKIGYFDQNRTNIDENKSLIENFCPNGGDHIMVRGRSMHVYGYLKNFLFPKEFLDKPVSVLSGGEKNRLALAQLFTKEYDCLILDEPTNDLDIATINILEEYLLSFEGAVLIVSHDRYFIDKITNKLWAYENDKIEQLYMEYSEYLDYEEEIKQISTIEQEFQTQSTSAPAKKKTAKLSYKQQQILDKHPEKIEAIESKIKELNAALSDPAIYQKLGLQALFEELEDKKGELSALEYEYYNVLEFAQSLER</sequence>
<dbReference type="InterPro" id="IPR003593">
    <property type="entry name" value="AAA+_ATPase"/>
</dbReference>
<dbReference type="InterPro" id="IPR037118">
    <property type="entry name" value="Val-tRNA_synth_C_sf"/>
</dbReference>
<dbReference type="Gene3D" id="3.40.50.300">
    <property type="entry name" value="P-loop containing nucleotide triphosphate hydrolases"/>
    <property type="match status" value="2"/>
</dbReference>
<dbReference type="NCBIfam" id="NF000355">
    <property type="entry name" value="ribo_prot_ABC_F"/>
    <property type="match status" value="1"/>
</dbReference>
<dbReference type="GO" id="GO:0005524">
    <property type="term" value="F:ATP binding"/>
    <property type="evidence" value="ECO:0007669"/>
    <property type="project" value="UniProtKB-KW"/>
</dbReference>
<dbReference type="AlphaFoldDB" id="A0A7H9CJH5"/>
<name>A0A7H9CJH5_9BACT</name>
<dbReference type="Proteomes" id="UP000509414">
    <property type="component" value="Chromosome"/>
</dbReference>
<gene>
    <name evidence="5" type="ORF">CINF_0950</name>
</gene>
<accession>A0A7H9CJH5</accession>
<dbReference type="SUPFAM" id="SSF52540">
    <property type="entry name" value="P-loop containing nucleoside triphosphate hydrolases"/>
    <property type="match status" value="2"/>
</dbReference>
<dbReference type="InterPro" id="IPR032781">
    <property type="entry name" value="ABC_tran_Xtn"/>
</dbReference>
<dbReference type="RefSeq" id="WP_178695448.1">
    <property type="nucleotide sequence ID" value="NZ_CP049075.1"/>
</dbReference>
<dbReference type="GO" id="GO:0016887">
    <property type="term" value="F:ATP hydrolysis activity"/>
    <property type="evidence" value="ECO:0007669"/>
    <property type="project" value="InterPro"/>
</dbReference>
<feature type="domain" description="ABC transporter" evidence="4">
    <location>
        <begin position="333"/>
        <end position="550"/>
    </location>
</feature>
<evidence type="ECO:0000313" key="5">
    <source>
        <dbReference type="EMBL" id="QLI05455.1"/>
    </source>
</evidence>
<dbReference type="KEGG" id="cinf:CINF_0950"/>
<dbReference type="PROSITE" id="PS50893">
    <property type="entry name" value="ABC_TRANSPORTER_2"/>
    <property type="match status" value="2"/>
</dbReference>
<dbReference type="PROSITE" id="PS00211">
    <property type="entry name" value="ABC_TRANSPORTER_1"/>
    <property type="match status" value="2"/>
</dbReference>
<reference evidence="5 6" key="1">
    <citation type="submission" date="2020-02" db="EMBL/GenBank/DDBJ databases">
        <title>Complete genome sequence of the novel Campylobacter species Candidatus Campylobacter infans.</title>
        <authorList>
            <person name="Duim B."/>
            <person name="Zomer A."/>
            <person name="van der Graaf L."/>
            <person name="Wagenaar J."/>
        </authorList>
    </citation>
    <scope>NUCLEOTIDE SEQUENCE [LARGE SCALE GENOMIC DNA]</scope>
    <source>
        <strain evidence="5 6">19S00001</strain>
    </source>
</reference>
<dbReference type="FunFam" id="3.40.50.300:FF:000011">
    <property type="entry name" value="Putative ABC transporter ATP-binding component"/>
    <property type="match status" value="1"/>
</dbReference>
<dbReference type="EMBL" id="CP049075">
    <property type="protein sequence ID" value="QLI05455.1"/>
    <property type="molecule type" value="Genomic_DNA"/>
</dbReference>
<dbReference type="GO" id="GO:0003677">
    <property type="term" value="F:DNA binding"/>
    <property type="evidence" value="ECO:0007669"/>
    <property type="project" value="InterPro"/>
</dbReference>
<keyword evidence="6" id="KW-1185">Reference proteome</keyword>
<evidence type="ECO:0000256" key="1">
    <source>
        <dbReference type="ARBA" id="ARBA00022741"/>
    </source>
</evidence>
<dbReference type="Pfam" id="PF00005">
    <property type="entry name" value="ABC_tran"/>
    <property type="match status" value="2"/>
</dbReference>
<dbReference type="Gene3D" id="1.10.287.380">
    <property type="entry name" value="Valyl-tRNA synthetase, C-terminal domain"/>
    <property type="match status" value="1"/>
</dbReference>
<proteinExistence type="predicted"/>
<evidence type="ECO:0000259" key="4">
    <source>
        <dbReference type="PROSITE" id="PS50893"/>
    </source>
</evidence>
<dbReference type="InterPro" id="IPR003439">
    <property type="entry name" value="ABC_transporter-like_ATP-bd"/>
</dbReference>
<keyword evidence="1" id="KW-0547">Nucleotide-binding</keyword>
<keyword evidence="3" id="KW-0175">Coiled coil</keyword>
<keyword evidence="2 5" id="KW-0067">ATP-binding</keyword>
<dbReference type="InterPro" id="IPR027417">
    <property type="entry name" value="P-loop_NTPase"/>
</dbReference>
<dbReference type="CDD" id="cd03221">
    <property type="entry name" value="ABCF_EF-3"/>
    <property type="match status" value="2"/>
</dbReference>
<organism evidence="5 6">
    <name type="scientific">Candidatus Campylobacter infans</name>
    <dbReference type="NCBI Taxonomy" id="2561898"/>
    <lineage>
        <taxon>Bacteria</taxon>
        <taxon>Pseudomonadati</taxon>
        <taxon>Campylobacterota</taxon>
        <taxon>Epsilonproteobacteria</taxon>
        <taxon>Campylobacterales</taxon>
        <taxon>Campylobacteraceae</taxon>
        <taxon>Campylobacter</taxon>
    </lineage>
</organism>